<dbReference type="Proteomes" id="UP001597124">
    <property type="component" value="Unassembled WGS sequence"/>
</dbReference>
<dbReference type="EMBL" id="JBHTIK010000002">
    <property type="protein sequence ID" value="MFD0847324.1"/>
    <property type="molecule type" value="Genomic_DNA"/>
</dbReference>
<dbReference type="PANTHER" id="PTHR11895">
    <property type="entry name" value="TRANSAMIDASE"/>
    <property type="match status" value="1"/>
</dbReference>
<dbReference type="PROSITE" id="PS00571">
    <property type="entry name" value="AMIDASES"/>
    <property type="match status" value="1"/>
</dbReference>
<dbReference type="InterPro" id="IPR020556">
    <property type="entry name" value="Amidase_CS"/>
</dbReference>
<feature type="domain" description="Amidase" evidence="2">
    <location>
        <begin position="26"/>
        <end position="452"/>
    </location>
</feature>
<dbReference type="SUPFAM" id="SSF75304">
    <property type="entry name" value="Amidase signature (AS) enzymes"/>
    <property type="match status" value="1"/>
</dbReference>
<accession>A0ABW3C133</accession>
<keyword evidence="4" id="KW-1185">Reference proteome</keyword>
<evidence type="ECO:0000259" key="2">
    <source>
        <dbReference type="Pfam" id="PF01425"/>
    </source>
</evidence>
<evidence type="ECO:0000313" key="4">
    <source>
        <dbReference type="Proteomes" id="UP001597124"/>
    </source>
</evidence>
<dbReference type="InterPro" id="IPR023631">
    <property type="entry name" value="Amidase_dom"/>
</dbReference>
<dbReference type="PANTHER" id="PTHR11895:SF7">
    <property type="entry name" value="GLUTAMYL-TRNA(GLN) AMIDOTRANSFERASE SUBUNIT A, MITOCHONDRIAL"/>
    <property type="match status" value="1"/>
</dbReference>
<sequence>MTDQLIEYDGLGLANLIRTGQISSAELVEVVIGRIERLNPTLNFMTNKGYELARSVAADPPRQGAFAGLPWLLKDLILGHAGVPLTSGSRFFRDHVPAQDSVMIHRLKSLGLIYIGSTNVPEFGINLQSGNALFGDTRNPWDTSRTPGGSSGGAACAVAARVMPFAHGGDGGGSIRVPSSYCGLVGLKPSRGRNTYFPDYADVWYGCGTDGCLSISVRDTAAYSDALWGSTPGDPYEIQPLSRPLLEEVGADPGKLRIGLMTRSPGPISSEDAARTAEAAARLCESLGHHVEVTEIPIDYARFTATFIRVINVLTAMGLDTAEALMNRKAGVDDLQPVVWAIRDLAKNVSGVEHALDVEILRQIGRDICMAVSKYDIVITPSTPVTAPEVGDPSQAWSDVDAYFERLVGFMAFSAPISISGLPAISLPIETASNGMPLGTQFIANRGREDLLIRLASQIEAAKPWKDRLPPVSAR</sequence>
<dbReference type="RefSeq" id="WP_381486137.1">
    <property type="nucleotide sequence ID" value="NZ_JBHTIK010000002.1"/>
</dbReference>
<gene>
    <name evidence="3" type="ORF">ACFQ00_03230</name>
</gene>
<proteinExistence type="inferred from homology"/>
<evidence type="ECO:0000256" key="1">
    <source>
        <dbReference type="ARBA" id="ARBA00009199"/>
    </source>
</evidence>
<reference evidence="4" key="1">
    <citation type="journal article" date="2019" name="Int. J. Syst. Evol. Microbiol.">
        <title>The Global Catalogue of Microorganisms (GCM) 10K type strain sequencing project: providing services to taxonomists for standard genome sequencing and annotation.</title>
        <authorList>
            <consortium name="The Broad Institute Genomics Platform"/>
            <consortium name="The Broad Institute Genome Sequencing Center for Infectious Disease"/>
            <person name="Wu L."/>
            <person name="Ma J."/>
        </authorList>
    </citation>
    <scope>NUCLEOTIDE SEQUENCE [LARGE SCALE GENOMIC DNA]</scope>
    <source>
        <strain evidence="4">CCUG 52537</strain>
    </source>
</reference>
<dbReference type="Pfam" id="PF01425">
    <property type="entry name" value="Amidase"/>
    <property type="match status" value="1"/>
</dbReference>
<dbReference type="InterPro" id="IPR036928">
    <property type="entry name" value="AS_sf"/>
</dbReference>
<dbReference type="InterPro" id="IPR000120">
    <property type="entry name" value="Amidase"/>
</dbReference>
<comment type="similarity">
    <text evidence="1">Belongs to the amidase family.</text>
</comment>
<comment type="caution">
    <text evidence="3">The sequence shown here is derived from an EMBL/GenBank/DDBJ whole genome shotgun (WGS) entry which is preliminary data.</text>
</comment>
<organism evidence="3 4">
    <name type="scientific">Sphingosinicella xenopeptidilytica</name>
    <dbReference type="NCBI Taxonomy" id="364098"/>
    <lineage>
        <taxon>Bacteria</taxon>
        <taxon>Pseudomonadati</taxon>
        <taxon>Pseudomonadota</taxon>
        <taxon>Alphaproteobacteria</taxon>
        <taxon>Sphingomonadales</taxon>
        <taxon>Sphingosinicellaceae</taxon>
        <taxon>Sphingosinicella</taxon>
    </lineage>
</organism>
<protein>
    <submittedName>
        <fullName evidence="3">Amidase</fullName>
    </submittedName>
</protein>
<dbReference type="Gene3D" id="3.90.1300.10">
    <property type="entry name" value="Amidase signature (AS) domain"/>
    <property type="match status" value="1"/>
</dbReference>
<name>A0ABW3C133_SPHXN</name>
<evidence type="ECO:0000313" key="3">
    <source>
        <dbReference type="EMBL" id="MFD0847324.1"/>
    </source>
</evidence>